<dbReference type="EMBL" id="CP000527">
    <property type="protein sequence ID" value="ABM29255.1"/>
    <property type="molecule type" value="Genomic_DNA"/>
</dbReference>
<organism evidence="2 3">
    <name type="scientific">Nitratidesulfovibrio vulgaris (strain DP4)</name>
    <name type="common">Desulfovibrio vulgaris</name>
    <dbReference type="NCBI Taxonomy" id="391774"/>
    <lineage>
        <taxon>Bacteria</taxon>
        <taxon>Pseudomonadati</taxon>
        <taxon>Thermodesulfobacteriota</taxon>
        <taxon>Desulfovibrionia</taxon>
        <taxon>Desulfovibrionales</taxon>
        <taxon>Desulfovibrionaceae</taxon>
        <taxon>Nitratidesulfovibrio</taxon>
    </lineage>
</organism>
<sequence length="453" mass="49098">MWRADAPPSMSDRTMSTLHILWDESHIWGLLVWRAAEALGLPYRLVKGEEIAHGLLSCNPPALLVVPGGTARLKAEALGTAGIAAIRDYVAAGGHYLGFCGGAGLGLSGQHGLGLCPWSRASFSDRMQHFVSGHIHAATRTGHPLVPDAFDRTVTASPTSVAAAPASDDTPLLPIWWPGRFAPEKDGEVEILASYTVPGPDFWVADLPLDTLPPGTFAEWEALYGIHLRPTFLEGQPCILHGHHGKGTYTLSYSHLETPGSPAANGWLTHLVEHLSSGRIRAAAHEVPAWDLDALPVQWDDPALLRARALFDDIVTIGINHCLFFRRNAWLIGWRAGIPGANLNNLHAAICTAVSMKPSQAATAYWAAQRETFMRDLTLFHQGVTGYLLAERLAMTLSKTFPETVSRQSLKEQRTALFGPPMASGGLYLRLLDTLDTLVFLGLSQQEGSTARQ</sequence>
<dbReference type="KEGG" id="dvl:Dvul_2239"/>
<dbReference type="Proteomes" id="UP000009173">
    <property type="component" value="Chromosome"/>
</dbReference>
<dbReference type="InterPro" id="IPR019197">
    <property type="entry name" value="Biotin-prot_ligase_N"/>
</dbReference>
<feature type="domain" description="Biotin-protein ligase N-terminal" evidence="1">
    <location>
        <begin position="62"/>
        <end position="103"/>
    </location>
</feature>
<evidence type="ECO:0000259" key="1">
    <source>
        <dbReference type="Pfam" id="PF09825"/>
    </source>
</evidence>
<dbReference type="InterPro" id="IPR029062">
    <property type="entry name" value="Class_I_gatase-like"/>
</dbReference>
<dbReference type="Pfam" id="PF09825">
    <property type="entry name" value="BPL_N"/>
    <property type="match status" value="1"/>
</dbReference>
<gene>
    <name evidence="2" type="ordered locus">Dvul_2239</name>
</gene>
<name>A0A0H3ABY9_NITV4</name>
<reference evidence="3" key="1">
    <citation type="journal article" date="2009" name="Environ. Microbiol.">
        <title>Contribution of mobile genetic elements to Desulfovibrio vulgaris genome plasticity.</title>
        <authorList>
            <person name="Walker C.B."/>
            <person name="Stolyar S."/>
            <person name="Chivian D."/>
            <person name="Pinel N."/>
            <person name="Gabster J.A."/>
            <person name="Dehal P.S."/>
            <person name="He Z."/>
            <person name="Yang Z.K."/>
            <person name="Yen H.C."/>
            <person name="Zhou J."/>
            <person name="Wall J.D."/>
            <person name="Hazen T.C."/>
            <person name="Arkin A.P."/>
            <person name="Stahl D.A."/>
        </authorList>
    </citation>
    <scope>NUCLEOTIDE SEQUENCE [LARGE SCALE GENOMIC DNA]</scope>
    <source>
        <strain evidence="3">DP4</strain>
    </source>
</reference>
<accession>A0A0H3ABY9</accession>
<evidence type="ECO:0000313" key="2">
    <source>
        <dbReference type="EMBL" id="ABM29255.1"/>
    </source>
</evidence>
<dbReference type="HOGENOM" id="CLU_653344_0_0_7"/>
<dbReference type="AlphaFoldDB" id="A0A0H3ABY9"/>
<evidence type="ECO:0000313" key="3">
    <source>
        <dbReference type="Proteomes" id="UP000009173"/>
    </source>
</evidence>
<dbReference type="SUPFAM" id="SSF52317">
    <property type="entry name" value="Class I glutamine amidotransferase-like"/>
    <property type="match status" value="1"/>
</dbReference>
<proteinExistence type="predicted"/>
<protein>
    <recommendedName>
        <fullName evidence="1">Biotin-protein ligase N-terminal domain-containing protein</fullName>
    </recommendedName>
</protein>
<dbReference type="CDD" id="cd03144">
    <property type="entry name" value="GATase1_ScBLP_like"/>
    <property type="match status" value="1"/>
</dbReference>